<comment type="caution">
    <text evidence="1">The sequence shown here is derived from an EMBL/GenBank/DDBJ whole genome shotgun (WGS) entry which is preliminary data.</text>
</comment>
<dbReference type="AlphaFoldDB" id="D0GMX3"/>
<reference evidence="1 2" key="1">
    <citation type="submission" date="2009-10" db="EMBL/GenBank/DDBJ databases">
        <authorList>
            <person name="Harkins D.M."/>
            <person name="Madupu R."/>
            <person name="Durkin A.S."/>
            <person name="Torralba M."/>
            <person name="Methe B."/>
            <person name="Sutton G.G."/>
            <person name="Strausberg R.L."/>
            <person name="Nelson K.E."/>
        </authorList>
    </citation>
    <scope>NUCLEOTIDE SEQUENCE [LARGE SCALE GENOMIC DNA]</scope>
    <source>
        <strain evidence="1 2">F0264</strain>
    </source>
</reference>
<keyword evidence="2" id="KW-1185">Reference proteome</keyword>
<dbReference type="Proteomes" id="UP000004226">
    <property type="component" value="Unassembled WGS sequence"/>
</dbReference>
<proteinExistence type="predicted"/>
<feature type="non-terminal residue" evidence="1">
    <location>
        <position position="161"/>
    </location>
</feature>
<name>D0GMX3_9FUSO</name>
<evidence type="ECO:0000313" key="2">
    <source>
        <dbReference type="Proteomes" id="UP000004226"/>
    </source>
</evidence>
<organism evidence="1 2">
    <name type="scientific">Pseudoleptotrichia goodfellowii F0264</name>
    <dbReference type="NCBI Taxonomy" id="596323"/>
    <lineage>
        <taxon>Bacteria</taxon>
        <taxon>Fusobacteriati</taxon>
        <taxon>Fusobacteriota</taxon>
        <taxon>Fusobacteriia</taxon>
        <taxon>Fusobacteriales</taxon>
        <taxon>Leptotrichiaceae</taxon>
        <taxon>Pseudoleptotrichia</taxon>
    </lineage>
</organism>
<dbReference type="RefSeq" id="WP_006807833.1">
    <property type="nucleotide sequence ID" value="NZ_ADAD01000151.1"/>
</dbReference>
<accession>D0GMX3</accession>
<evidence type="ECO:0000313" key="1">
    <source>
        <dbReference type="EMBL" id="EEY34558.1"/>
    </source>
</evidence>
<dbReference type="EMBL" id="ADAD01000151">
    <property type="protein sequence ID" value="EEY34558.1"/>
    <property type="molecule type" value="Genomic_DNA"/>
</dbReference>
<dbReference type="Pfam" id="PF18144">
    <property type="entry name" value="SMODS"/>
    <property type="match status" value="1"/>
</dbReference>
<sequence length="161" mass="18855">MEKTVKQAFQEFLENSVNLNRKATEDARKSRDNLKKNISEFGSDEDFFTLYEDFNIDFGSFARKTKCRELDDIDMMIGISANYATYNSEDSWDNTRIYANKSDVIQNECMNDDGTLNSKMVVNKFKEKLKKVNEYSKAEIKRNYEAVVLNLKSKTWNFDIV</sequence>
<gene>
    <name evidence="1" type="ORF">HMPREF0554_0611</name>
</gene>
<dbReference type="Gene3D" id="3.30.460.90">
    <property type="match status" value="1"/>
</dbReference>
<protein>
    <submittedName>
        <fullName evidence="1">Uncharacterized protein</fullName>
    </submittedName>
</protein>